<sequence>MAEEKYNLKNPSVKRILQEVKEMHENPSDDFMSLPLEENIFEWQFAIRGPCDTEFEGGIYHGRIQLPAEYPFKPPSFMLLTPNGRFETQTKICLSISNHHPEHWQPSWSVRAALVALIAFMPTEPRGALGSLDYPKDERRILAIKSRMASPKYGTPERQTLIDEIHKYMLSKAPPVPQPSTDQPFEESSTTLDSEAQVGGTENAAPAAPGGENPNPEADRIFADVREVRVNANAGPLRVSFSAGLRVTRRVPTEDANEQQQLQRPAIQVPKPADDRLFTWAAVGLAVAIVLLLLKKFLRSTGSDITDGMF</sequence>
<dbReference type="FunFam" id="3.10.110.10:FF:000056">
    <property type="entry name" value="ubiquitin-conjugating enzyme E2 32"/>
    <property type="match status" value="1"/>
</dbReference>
<protein>
    <recommendedName>
        <fullName evidence="3">UBC core domain-containing protein</fullName>
    </recommendedName>
</protein>
<organism evidence="4 5">
    <name type="scientific">Kingdonia uniflora</name>
    <dbReference type="NCBI Taxonomy" id="39325"/>
    <lineage>
        <taxon>Eukaryota</taxon>
        <taxon>Viridiplantae</taxon>
        <taxon>Streptophyta</taxon>
        <taxon>Embryophyta</taxon>
        <taxon>Tracheophyta</taxon>
        <taxon>Spermatophyta</taxon>
        <taxon>Magnoliopsida</taxon>
        <taxon>Ranunculales</taxon>
        <taxon>Circaeasteraceae</taxon>
        <taxon>Kingdonia</taxon>
    </lineage>
</organism>
<dbReference type="EMBL" id="JACGCM010002207">
    <property type="protein sequence ID" value="KAF6143334.1"/>
    <property type="molecule type" value="Genomic_DNA"/>
</dbReference>
<gene>
    <name evidence="4" type="ORF">GIB67_001278</name>
</gene>
<evidence type="ECO:0000313" key="5">
    <source>
        <dbReference type="Proteomes" id="UP000541444"/>
    </source>
</evidence>
<keyword evidence="2" id="KW-0472">Membrane</keyword>
<evidence type="ECO:0000256" key="1">
    <source>
        <dbReference type="SAM" id="MobiDB-lite"/>
    </source>
</evidence>
<dbReference type="InterPro" id="IPR016135">
    <property type="entry name" value="UBQ-conjugating_enzyme/RWD"/>
</dbReference>
<dbReference type="InterPro" id="IPR000608">
    <property type="entry name" value="UBC"/>
</dbReference>
<dbReference type="PROSITE" id="PS50127">
    <property type="entry name" value="UBC_2"/>
    <property type="match status" value="1"/>
</dbReference>
<dbReference type="PANTHER" id="PTHR24067">
    <property type="entry name" value="UBIQUITIN-CONJUGATING ENZYME E2"/>
    <property type="match status" value="1"/>
</dbReference>
<dbReference type="Proteomes" id="UP000541444">
    <property type="component" value="Unassembled WGS sequence"/>
</dbReference>
<comment type="caution">
    <text evidence="4">The sequence shown here is derived from an EMBL/GenBank/DDBJ whole genome shotgun (WGS) entry which is preliminary data.</text>
</comment>
<reference evidence="4 5" key="1">
    <citation type="journal article" date="2020" name="IScience">
        <title>Genome Sequencing of the Endangered Kingdonia uniflora (Circaeasteraceae, Ranunculales) Reveals Potential Mechanisms of Evolutionary Specialization.</title>
        <authorList>
            <person name="Sun Y."/>
            <person name="Deng T."/>
            <person name="Zhang A."/>
            <person name="Moore M.J."/>
            <person name="Landis J.B."/>
            <person name="Lin N."/>
            <person name="Zhang H."/>
            <person name="Zhang X."/>
            <person name="Huang J."/>
            <person name="Zhang X."/>
            <person name="Sun H."/>
            <person name="Wang H."/>
        </authorList>
    </citation>
    <scope>NUCLEOTIDE SEQUENCE [LARGE SCALE GENOMIC DNA]</scope>
    <source>
        <strain evidence="4">TB1705</strain>
        <tissue evidence="4">Leaf</tissue>
    </source>
</reference>
<evidence type="ECO:0000259" key="3">
    <source>
        <dbReference type="PROSITE" id="PS50127"/>
    </source>
</evidence>
<keyword evidence="5" id="KW-1185">Reference proteome</keyword>
<feature type="transmembrane region" description="Helical" evidence="2">
    <location>
        <begin position="277"/>
        <end position="294"/>
    </location>
</feature>
<feature type="compositionally biased region" description="Polar residues" evidence="1">
    <location>
        <begin position="179"/>
        <end position="194"/>
    </location>
</feature>
<dbReference type="CDD" id="cd23799">
    <property type="entry name" value="UBCc_UBE2J"/>
    <property type="match status" value="1"/>
</dbReference>
<dbReference type="AlphaFoldDB" id="A0A7J7LLE8"/>
<keyword evidence="2" id="KW-1133">Transmembrane helix</keyword>
<feature type="compositionally biased region" description="Low complexity" evidence="1">
    <location>
        <begin position="199"/>
        <end position="216"/>
    </location>
</feature>
<dbReference type="SUPFAM" id="SSF54495">
    <property type="entry name" value="UBC-like"/>
    <property type="match status" value="1"/>
</dbReference>
<dbReference type="OrthoDB" id="1158011at2759"/>
<evidence type="ECO:0000256" key="2">
    <source>
        <dbReference type="SAM" id="Phobius"/>
    </source>
</evidence>
<name>A0A7J7LLE8_9MAGN</name>
<dbReference type="SMART" id="SM00212">
    <property type="entry name" value="UBCc"/>
    <property type="match status" value="1"/>
</dbReference>
<dbReference type="Pfam" id="PF00179">
    <property type="entry name" value="UQ_con"/>
    <property type="match status" value="1"/>
</dbReference>
<proteinExistence type="predicted"/>
<feature type="domain" description="UBC core" evidence="3">
    <location>
        <begin position="11"/>
        <end position="166"/>
    </location>
</feature>
<dbReference type="Gene3D" id="3.10.110.10">
    <property type="entry name" value="Ubiquitin Conjugating Enzyme"/>
    <property type="match status" value="1"/>
</dbReference>
<keyword evidence="2" id="KW-0812">Transmembrane</keyword>
<dbReference type="InterPro" id="IPR050113">
    <property type="entry name" value="Ub_conjugating_enzyme"/>
</dbReference>
<feature type="region of interest" description="Disordered" evidence="1">
    <location>
        <begin position="172"/>
        <end position="218"/>
    </location>
</feature>
<evidence type="ECO:0000313" key="4">
    <source>
        <dbReference type="EMBL" id="KAF6143334.1"/>
    </source>
</evidence>
<accession>A0A7J7LLE8</accession>